<dbReference type="AlphaFoldDB" id="A0A1X0DIN9"/>
<organism evidence="2 3">
    <name type="scientific">Mycobacterium heidelbergense</name>
    <dbReference type="NCBI Taxonomy" id="53376"/>
    <lineage>
        <taxon>Bacteria</taxon>
        <taxon>Bacillati</taxon>
        <taxon>Actinomycetota</taxon>
        <taxon>Actinomycetes</taxon>
        <taxon>Mycobacteriales</taxon>
        <taxon>Mycobacteriaceae</taxon>
        <taxon>Mycobacterium</taxon>
        <taxon>Mycobacterium simiae complex</taxon>
    </lineage>
</organism>
<evidence type="ECO:0000256" key="1">
    <source>
        <dbReference type="SAM" id="SignalP"/>
    </source>
</evidence>
<proteinExistence type="predicted"/>
<feature type="signal peptide" evidence="1">
    <location>
        <begin position="1"/>
        <end position="24"/>
    </location>
</feature>
<comment type="caution">
    <text evidence="2">The sequence shown here is derived from an EMBL/GenBank/DDBJ whole genome shotgun (WGS) entry which is preliminary data.</text>
</comment>
<sequence>MVVDLAARPHITAAVALASAAVLAAGPIAQHLPDLHVAQELRHVSMSEINLTDAASGTMDLFSGVENELASLVGGAAATAVPADTLTSIESWLPIQTWNAVAVGANTNIASLVQQFEAEPFPLLQQVAANWLQYGVEYVTPFKTSSKNLLLLTTSAKPGSGFVAGLQNAWALINAGNISGAVSQLEATLFQNLAVSVGQPLEETLTFPGQILQNLTNAYNYLTGPILAGIGTQLLLNVPAKFTTSLGNGLQAIYNSWVAADPSGLATNILNLPGAVTNATLNGLINKNGLYNGGILSEYNGLVQALFVGTGQNLATQIVAPGSQNISTGGSLQVAAQTFINTLTQGWPAWGTYLNSQLANIPGELTAALQNLPSTLPQLLSGFAGAAGAFASQLGTLLINLLKLL</sequence>
<evidence type="ECO:0008006" key="4">
    <source>
        <dbReference type="Google" id="ProtNLM"/>
    </source>
</evidence>
<accession>A0A1X0DIN9</accession>
<dbReference type="Proteomes" id="UP000192566">
    <property type="component" value="Unassembled WGS sequence"/>
</dbReference>
<name>A0A1X0DIN9_MYCHE</name>
<protein>
    <recommendedName>
        <fullName evidence="4">PE-PGRS family protein</fullName>
    </recommendedName>
</protein>
<dbReference type="STRING" id="53376.BST25_15035"/>
<gene>
    <name evidence="2" type="ORF">BST25_15035</name>
</gene>
<evidence type="ECO:0000313" key="3">
    <source>
        <dbReference type="Proteomes" id="UP000192566"/>
    </source>
</evidence>
<reference evidence="2 3" key="1">
    <citation type="submission" date="2017-02" db="EMBL/GenBank/DDBJ databases">
        <title>The new phylogeny of genus Mycobacterium.</title>
        <authorList>
            <person name="Tortoli E."/>
            <person name="Trovato A."/>
            <person name="Cirillo D.M."/>
        </authorList>
    </citation>
    <scope>NUCLEOTIDE SEQUENCE [LARGE SCALE GENOMIC DNA]</scope>
    <source>
        <strain evidence="2 3">DSM 44471</strain>
    </source>
</reference>
<feature type="chain" id="PRO_5039187054" description="PE-PGRS family protein" evidence="1">
    <location>
        <begin position="25"/>
        <end position="405"/>
    </location>
</feature>
<keyword evidence="3" id="KW-1185">Reference proteome</keyword>
<evidence type="ECO:0000313" key="2">
    <source>
        <dbReference type="EMBL" id="ORA72273.1"/>
    </source>
</evidence>
<dbReference type="EMBL" id="MVHR01000021">
    <property type="protein sequence ID" value="ORA72273.1"/>
    <property type="molecule type" value="Genomic_DNA"/>
</dbReference>
<keyword evidence="1" id="KW-0732">Signal</keyword>